<dbReference type="InterPro" id="IPR011761">
    <property type="entry name" value="ATP-grasp"/>
</dbReference>
<dbReference type="Gene3D" id="3.40.50.20">
    <property type="match status" value="1"/>
</dbReference>
<dbReference type="Proteomes" id="UP000639516">
    <property type="component" value="Unassembled WGS sequence"/>
</dbReference>
<evidence type="ECO:0000259" key="2">
    <source>
        <dbReference type="PROSITE" id="PS50975"/>
    </source>
</evidence>
<dbReference type="Pfam" id="PF21360">
    <property type="entry name" value="PylC-like_N"/>
    <property type="match status" value="1"/>
</dbReference>
<dbReference type="NCBIfam" id="NF009402">
    <property type="entry name" value="PRK12767.1-1"/>
    <property type="match status" value="1"/>
</dbReference>
<keyword evidence="1" id="KW-0547">Nucleotide-binding</keyword>
<feature type="domain" description="ATP-grasp" evidence="2">
    <location>
        <begin position="115"/>
        <end position="295"/>
    </location>
</feature>
<organism evidence="3 4">
    <name type="scientific">Bradyrhizobium campsiandrae</name>
    <dbReference type="NCBI Taxonomy" id="1729892"/>
    <lineage>
        <taxon>Bacteria</taxon>
        <taxon>Pseudomonadati</taxon>
        <taxon>Pseudomonadota</taxon>
        <taxon>Alphaproteobacteria</taxon>
        <taxon>Hyphomicrobiales</taxon>
        <taxon>Nitrobacteraceae</taxon>
        <taxon>Bradyrhizobium</taxon>
    </lineage>
</organism>
<name>A0ABR7UDY3_9BRAD</name>
<sequence length="326" mass="35978">MVTTILVSGAAGIVGYGILRSLRMSKRPLKLIGTSIYTDSVAPGFCDVFEAVPRTDAPDYIDRLTAILRKHHVDVAFPGIDADMYTWADRVAEMEATGTRLVLNSRELISSCSDKWAFYQRQREVMASYAIPSYLEMDFDFLKANCGLPFLLKPRRGFGSKGIVVVETAEQLEGIAPATKATLMAQPIVGRDDGEFTVSAFCDGQGGFSASMALRRKLSRDGFTEKAEVADQAEFAEAVRDLCRAFSPIGPTNFQFRKTDAGLKLLEINPRISSSTSIRAAFGYNEALMAIDMAIGQRLPVQPDIKRGRAVRYTEDFIFYDHGVHL</sequence>
<dbReference type="SUPFAM" id="SSF56059">
    <property type="entry name" value="Glutathione synthetase ATP-binding domain-like"/>
    <property type="match status" value="1"/>
</dbReference>
<keyword evidence="1" id="KW-0067">ATP-binding</keyword>
<dbReference type="PROSITE" id="PS50975">
    <property type="entry name" value="ATP_GRASP"/>
    <property type="match status" value="1"/>
</dbReference>
<dbReference type="InterPro" id="IPR005479">
    <property type="entry name" value="CPAse_ATP-bd"/>
</dbReference>
<comment type="caution">
    <text evidence="3">The sequence shown here is derived from an EMBL/GenBank/DDBJ whole genome shotgun (WGS) entry which is preliminary data.</text>
</comment>
<proteinExistence type="predicted"/>
<keyword evidence="4" id="KW-1185">Reference proteome</keyword>
<dbReference type="PROSITE" id="PS00867">
    <property type="entry name" value="CPSASE_2"/>
    <property type="match status" value="1"/>
</dbReference>
<evidence type="ECO:0000313" key="3">
    <source>
        <dbReference type="EMBL" id="MBC9981647.1"/>
    </source>
</evidence>
<dbReference type="InterPro" id="IPR048764">
    <property type="entry name" value="PylC_N"/>
</dbReference>
<evidence type="ECO:0000256" key="1">
    <source>
        <dbReference type="PROSITE-ProRule" id="PRU00409"/>
    </source>
</evidence>
<evidence type="ECO:0000313" key="4">
    <source>
        <dbReference type="Proteomes" id="UP000639516"/>
    </source>
</evidence>
<reference evidence="3 4" key="1">
    <citation type="journal article" date="2020" name="Arch. Microbiol.">
        <title>Bradyrhizobium campsiandrae sp. nov., a nitrogen-fixing bacterial strain isolated from a native leguminous tree from the Amazon adapted to flooded conditions.</title>
        <authorList>
            <person name="Cabral Michel D."/>
            <person name="Martins da Costa E."/>
            <person name="Azarias Guimaraes A."/>
            <person name="Soares de Carvalho T."/>
            <person name="Santos de Castro Caputo P."/>
            <person name="Willems A."/>
            <person name="de Souza Moreira F.M."/>
        </authorList>
    </citation>
    <scope>NUCLEOTIDE SEQUENCE [LARGE SCALE GENOMIC DNA]</scope>
    <source>
        <strain evidence="4">INPA 384B</strain>
    </source>
</reference>
<gene>
    <name evidence="3" type="ORF">HA482_25905</name>
</gene>
<accession>A0ABR7UDY3</accession>
<dbReference type="EMBL" id="JAATTO010000040">
    <property type="protein sequence ID" value="MBC9981647.1"/>
    <property type="molecule type" value="Genomic_DNA"/>
</dbReference>
<dbReference type="Gene3D" id="3.30.470.20">
    <property type="entry name" value="ATP-grasp fold, B domain"/>
    <property type="match status" value="1"/>
</dbReference>
<dbReference type="Pfam" id="PF15632">
    <property type="entry name" value="ATPgrasp_Ter"/>
    <property type="match status" value="1"/>
</dbReference>
<protein>
    <submittedName>
        <fullName evidence="3">ATP-grasp domain-containing protein</fullName>
    </submittedName>
</protein>